<comment type="subunit">
    <text evidence="8">Homohexamer. The oligomerization is ATP-dependent.</text>
</comment>
<dbReference type="SUPFAM" id="SSF52540">
    <property type="entry name" value="P-loop containing nucleoside triphosphate hydrolases"/>
    <property type="match status" value="2"/>
</dbReference>
<evidence type="ECO:0000256" key="7">
    <source>
        <dbReference type="ARBA" id="ARBA00023186"/>
    </source>
</evidence>
<feature type="domain" description="Clp R" evidence="12">
    <location>
        <begin position="3"/>
        <end position="147"/>
    </location>
</feature>
<dbReference type="Gene3D" id="1.10.8.60">
    <property type="match status" value="1"/>
</dbReference>
<evidence type="ECO:0000256" key="5">
    <source>
        <dbReference type="ARBA" id="ARBA00022840"/>
    </source>
</evidence>
<dbReference type="FunFam" id="1.10.8.60:FF:000017">
    <property type="entry name" value="ATP-dependent chaperone ClpB"/>
    <property type="match status" value="1"/>
</dbReference>
<dbReference type="SMART" id="SM01086">
    <property type="entry name" value="ClpB_D2-small"/>
    <property type="match status" value="1"/>
</dbReference>
<evidence type="ECO:0000256" key="3">
    <source>
        <dbReference type="ARBA" id="ARBA00022737"/>
    </source>
</evidence>
<dbReference type="InterPro" id="IPR003959">
    <property type="entry name" value="ATPase_AAA_core"/>
</dbReference>
<evidence type="ECO:0000256" key="10">
    <source>
        <dbReference type="RuleBase" id="RU004432"/>
    </source>
</evidence>
<evidence type="ECO:0000256" key="11">
    <source>
        <dbReference type="RuleBase" id="RU362034"/>
    </source>
</evidence>
<comment type="function">
    <text evidence="11">Part of a stress-induced multi-chaperone system, it is involved in the recovery of the cell from heat-induced damage, in cooperation with DnaK, DnaJ and GrpE.</text>
</comment>
<proteinExistence type="inferred from homology"/>
<keyword evidence="11" id="KW-0346">Stress response</keyword>
<comment type="similarity">
    <text evidence="2 10">Belongs to the ClpA/ClpB family.</text>
</comment>
<dbReference type="RefSeq" id="WP_107920278.1">
    <property type="nucleotide sequence ID" value="NZ_CP066701.1"/>
</dbReference>
<dbReference type="InterPro" id="IPR004176">
    <property type="entry name" value="Clp_R_N"/>
</dbReference>
<evidence type="ECO:0000313" key="14">
    <source>
        <dbReference type="Proteomes" id="UP000595512"/>
    </source>
</evidence>
<dbReference type="NCBIfam" id="TIGR03346">
    <property type="entry name" value="chaperone_ClpB"/>
    <property type="match status" value="1"/>
</dbReference>
<dbReference type="PROSITE" id="PS00870">
    <property type="entry name" value="CLPAB_1"/>
    <property type="match status" value="1"/>
</dbReference>
<dbReference type="PRINTS" id="PR00300">
    <property type="entry name" value="CLPPROTEASEA"/>
</dbReference>
<keyword evidence="5 10" id="KW-0067">ATP-binding</keyword>
<dbReference type="GO" id="GO:0005737">
    <property type="term" value="C:cytoplasm"/>
    <property type="evidence" value="ECO:0007669"/>
    <property type="project" value="UniProtKB-SubCell"/>
</dbReference>
<name>A0AB37H4Y2_9BACI</name>
<dbReference type="InterPro" id="IPR028299">
    <property type="entry name" value="ClpA/B_CS2"/>
</dbReference>
<evidence type="ECO:0000256" key="4">
    <source>
        <dbReference type="ARBA" id="ARBA00022741"/>
    </source>
</evidence>
<evidence type="ECO:0000313" key="13">
    <source>
        <dbReference type="EMBL" id="QQX24014.1"/>
    </source>
</evidence>
<evidence type="ECO:0000256" key="1">
    <source>
        <dbReference type="ARBA" id="ARBA00004496"/>
    </source>
</evidence>
<dbReference type="InterPro" id="IPR050130">
    <property type="entry name" value="ClpA_ClpB"/>
</dbReference>
<dbReference type="InterPro" id="IPR003593">
    <property type="entry name" value="AAA+_ATPase"/>
</dbReference>
<dbReference type="PANTHER" id="PTHR11638">
    <property type="entry name" value="ATP-DEPENDENT CLP PROTEASE"/>
    <property type="match status" value="1"/>
</dbReference>
<dbReference type="InterPro" id="IPR017730">
    <property type="entry name" value="Chaperonin_ClpB"/>
</dbReference>
<keyword evidence="7 10" id="KW-0143">Chaperone</keyword>
<evidence type="ECO:0000256" key="9">
    <source>
        <dbReference type="PROSITE-ProRule" id="PRU01251"/>
    </source>
</evidence>
<dbReference type="FunFam" id="3.40.50.300:FF:000010">
    <property type="entry name" value="Chaperone clpB 1, putative"/>
    <property type="match status" value="1"/>
</dbReference>
<evidence type="ECO:0000256" key="2">
    <source>
        <dbReference type="ARBA" id="ARBA00008675"/>
    </source>
</evidence>
<dbReference type="PROSITE" id="PS51903">
    <property type="entry name" value="CLP_R"/>
    <property type="match status" value="1"/>
</dbReference>
<dbReference type="InterPro" id="IPR036628">
    <property type="entry name" value="Clp_N_dom_sf"/>
</dbReference>
<dbReference type="FunFam" id="3.40.50.300:FF:000120">
    <property type="entry name" value="ATP-dependent chaperone ClpB"/>
    <property type="match status" value="1"/>
</dbReference>
<dbReference type="CDD" id="cd00009">
    <property type="entry name" value="AAA"/>
    <property type="match status" value="1"/>
</dbReference>
<evidence type="ECO:0000256" key="8">
    <source>
        <dbReference type="ARBA" id="ARBA00026057"/>
    </source>
</evidence>
<dbReference type="Proteomes" id="UP000595512">
    <property type="component" value="Chromosome"/>
</dbReference>
<dbReference type="PROSITE" id="PS00871">
    <property type="entry name" value="CLPAB_2"/>
    <property type="match status" value="1"/>
</dbReference>
<dbReference type="Gene3D" id="1.10.1780.10">
    <property type="entry name" value="Clp, N-terminal domain"/>
    <property type="match status" value="1"/>
</dbReference>
<dbReference type="GO" id="GO:0005524">
    <property type="term" value="F:ATP binding"/>
    <property type="evidence" value="ECO:0007669"/>
    <property type="project" value="UniProtKB-UniRule"/>
</dbReference>
<dbReference type="SUPFAM" id="SSF81923">
    <property type="entry name" value="Double Clp-N motif"/>
    <property type="match status" value="1"/>
</dbReference>
<dbReference type="AlphaFoldDB" id="A0AB37H4Y2"/>
<dbReference type="Gene3D" id="3.40.50.300">
    <property type="entry name" value="P-loop containing nucleotide triphosphate hydrolases"/>
    <property type="match status" value="3"/>
</dbReference>
<dbReference type="Pfam" id="PF17871">
    <property type="entry name" value="AAA_lid_9"/>
    <property type="match status" value="1"/>
</dbReference>
<dbReference type="PANTHER" id="PTHR11638:SF18">
    <property type="entry name" value="HEAT SHOCK PROTEIN 104"/>
    <property type="match status" value="1"/>
</dbReference>
<comment type="subcellular location">
    <subcellularLocation>
        <location evidence="1 11">Cytoplasm</location>
    </subcellularLocation>
</comment>
<dbReference type="InterPro" id="IPR027417">
    <property type="entry name" value="P-loop_NTPase"/>
</dbReference>
<dbReference type="GO" id="GO:0042026">
    <property type="term" value="P:protein refolding"/>
    <property type="evidence" value="ECO:0007669"/>
    <property type="project" value="UniProtKB-UniRule"/>
</dbReference>
<keyword evidence="11" id="KW-0963">Cytoplasm</keyword>
<reference evidence="13 14" key="1">
    <citation type="submission" date="2020-12" db="EMBL/GenBank/DDBJ databases">
        <title>Taxonomic evaluation of the Bacillus sporothermodurans group of bacteria based on whole genome sequences.</title>
        <authorList>
            <person name="Fiedler G."/>
            <person name="Herbstmann A.-D."/>
            <person name="Doll E."/>
            <person name="Wenning M."/>
            <person name="Brinks E."/>
            <person name="Kabisch J."/>
            <person name="Breitenwieser F."/>
            <person name="Lappann M."/>
            <person name="Boehnlein C."/>
            <person name="Franz C."/>
        </authorList>
    </citation>
    <scope>NUCLEOTIDE SEQUENCE [LARGE SCALE GENOMIC DNA]</scope>
    <source>
        <strain evidence="13 14">DSM 10599</strain>
    </source>
</reference>
<dbReference type="Pfam" id="PF02861">
    <property type="entry name" value="Clp_N"/>
    <property type="match status" value="1"/>
</dbReference>
<dbReference type="EMBL" id="CP066701">
    <property type="protein sequence ID" value="QQX24014.1"/>
    <property type="molecule type" value="Genomic_DNA"/>
</dbReference>
<evidence type="ECO:0000259" key="12">
    <source>
        <dbReference type="PROSITE" id="PS51903"/>
    </source>
</evidence>
<accession>A0AB37H4Y2</accession>
<evidence type="ECO:0000256" key="6">
    <source>
        <dbReference type="ARBA" id="ARBA00023054"/>
    </source>
</evidence>
<dbReference type="InterPro" id="IPR018368">
    <property type="entry name" value="ClpA/B_CS1"/>
</dbReference>
<dbReference type="FunFam" id="3.40.50.300:FF:000025">
    <property type="entry name" value="ATP-dependent Clp protease subunit"/>
    <property type="match status" value="1"/>
</dbReference>
<comment type="subunit">
    <text evidence="11">Homohexamer; The oligomerization is ATP-dependent.</text>
</comment>
<dbReference type="GO" id="GO:0034605">
    <property type="term" value="P:cellular response to heat"/>
    <property type="evidence" value="ECO:0007669"/>
    <property type="project" value="TreeGrafter"/>
</dbReference>
<keyword evidence="3 9" id="KW-0677">Repeat</keyword>
<dbReference type="SMART" id="SM00382">
    <property type="entry name" value="AAA"/>
    <property type="match status" value="2"/>
</dbReference>
<keyword evidence="4 10" id="KW-0547">Nucleotide-binding</keyword>
<dbReference type="GO" id="GO:0016887">
    <property type="term" value="F:ATP hydrolysis activity"/>
    <property type="evidence" value="ECO:0007669"/>
    <property type="project" value="InterPro"/>
</dbReference>
<organism evidence="13 14">
    <name type="scientific">Heyndrickxia sporothermodurans</name>
    <dbReference type="NCBI Taxonomy" id="46224"/>
    <lineage>
        <taxon>Bacteria</taxon>
        <taxon>Bacillati</taxon>
        <taxon>Bacillota</taxon>
        <taxon>Bacilli</taxon>
        <taxon>Bacillales</taxon>
        <taxon>Bacillaceae</taxon>
        <taxon>Heyndrickxia</taxon>
    </lineage>
</organism>
<dbReference type="Pfam" id="PF00004">
    <property type="entry name" value="AAA"/>
    <property type="match status" value="1"/>
</dbReference>
<feature type="coiled-coil region" evidence="11">
    <location>
        <begin position="413"/>
        <end position="527"/>
    </location>
</feature>
<protein>
    <recommendedName>
        <fullName evidence="11">Chaperone protein ClpB</fullName>
    </recommendedName>
</protein>
<sequence>MDIQKFTYTVQEALAAAQQLCVEYEHPEIDIIHVWSALLDKPDSLLTSVYNRLGISTEELRQLFKQLLSKKPQVTGSTQNFYISAQLTTLFNDAEKESKQFEDEYVSVEHLILALMKQPSNEIVQYLSKRKITKDALKKEIMNIRGNQRVTSQNPESTYETLKKYGRDLVSAVKEGKIDPVIGRDSEIRNVIRILSRKTKNNPVLIGEPGVGKTAIAEGLAQRIVRKDVPEGLKDKTIFALDMGSLIAGAKFRGEFEERLKAVLQEIKKSNGQILLFIDELHTIVGAGKTEGAMDAGNMLKPMLARGELHCIGATTLDEYRKYIEKDPALERRFQQVLVEEPNVEDTVSILRGLKERFEVHHGVKIHDRALVAAATLSNRYITDRFLPDKAIDLVDEACATIRVEIDSMPSELDEVTRRVMQLEIEEAALTKESDEASKERLAILQKDLADLKEKANEMKAKWQLEKKELQSIQEKREQLEKLRRQLEDAENNYDLNKAAELRHGKIPALEKELTSLEASMSNEDDNKLLREEVTEEEIAEIVGRWTGIPVTRLVEGEREKLLRLEQILHERVIGQDEAVRLVSDAVIRARAGIKDPNRPIGSFIFLGPTGVGKTELAKALAKSLFDSEEQMIRLDMSEYMEKHTVSRLIGAPPGYVGYEEGGQLTEAVRRKPYSVILLDEIEKAHPEVFNVLLQILDDGRVTDSQGRMVDFKNTVIIMTSNLGSSFLLERDNLGEEITEETKEKVLSHLRASFRPEFLNRVDDIVIFKPLTIGNIKGIVSKLIHELQSRLSGQHIQLDITEEAKEWIAKSAYDPIYGARPLKRYIQHHIETELAREIIRGNIHPQTKIMIDVENNMLKIRK</sequence>
<dbReference type="InterPro" id="IPR001270">
    <property type="entry name" value="ClpA/B"/>
</dbReference>
<gene>
    <name evidence="11 13" type="primary">clpB</name>
    <name evidence="13" type="ORF">JGZ69_14405</name>
</gene>
<dbReference type="Pfam" id="PF10431">
    <property type="entry name" value="ClpB_D2-small"/>
    <property type="match status" value="1"/>
</dbReference>
<dbReference type="InterPro" id="IPR019489">
    <property type="entry name" value="Clp_ATPase_C"/>
</dbReference>
<dbReference type="InterPro" id="IPR041546">
    <property type="entry name" value="ClpA/ClpB_AAA_lid"/>
</dbReference>
<dbReference type="Pfam" id="PF07724">
    <property type="entry name" value="AAA_2"/>
    <property type="match status" value="1"/>
</dbReference>
<keyword evidence="6 11" id="KW-0175">Coiled coil</keyword>
<dbReference type="KEGG" id="hspo:JGZ69_14405"/>
<dbReference type="CDD" id="cd19499">
    <property type="entry name" value="RecA-like_ClpB_Hsp104-like"/>
    <property type="match status" value="1"/>
</dbReference>